<protein>
    <recommendedName>
        <fullName evidence="1">DUF1858 domain-containing protein</fullName>
    </recommendedName>
</protein>
<proteinExistence type="predicted"/>
<feature type="domain" description="DUF1858" evidence="1">
    <location>
        <begin position="7"/>
        <end position="63"/>
    </location>
</feature>
<sequence>MEKKILDLNKSVYDLCKEYPELPEILHDLGFVDIAKPGMLSTVGRFMTIKKGAVMKKISMETIKDTLSKNGYDVIY</sequence>
<name>A0A0H5SFD5_HERHM</name>
<reference evidence="2 3" key="1">
    <citation type="submission" date="2015-06" db="EMBL/GenBank/DDBJ databases">
        <authorList>
            <person name="Wibberg Daniel"/>
        </authorList>
    </citation>
    <scope>NUCLEOTIDE SEQUENCE [LARGE SCALE GENOMIC DNA]</scope>
    <source>
        <strain evidence="2 3">T3/55T</strain>
    </source>
</reference>
<dbReference type="InterPro" id="IPR038062">
    <property type="entry name" value="ScdA-like_N_sf"/>
</dbReference>
<dbReference type="Pfam" id="PF08984">
    <property type="entry name" value="DUF1858"/>
    <property type="match status" value="1"/>
</dbReference>
<gene>
    <name evidence="2" type="ORF">HHT355_0999</name>
</gene>
<dbReference type="Proteomes" id="UP000236497">
    <property type="component" value="Unassembled WGS sequence"/>
</dbReference>
<dbReference type="AlphaFoldDB" id="A0A0H5SFD5"/>
<keyword evidence="3" id="KW-1185">Reference proteome</keyword>
<dbReference type="InterPro" id="IPR015077">
    <property type="entry name" value="DUF1858"/>
</dbReference>
<dbReference type="RefSeq" id="WP_103202327.1">
    <property type="nucleotide sequence ID" value="NZ_CVTD020000013.1"/>
</dbReference>
<evidence type="ECO:0000313" key="2">
    <source>
        <dbReference type="EMBL" id="CRZ34202.1"/>
    </source>
</evidence>
<accession>A0A0H5SFD5</accession>
<evidence type="ECO:0000259" key="1">
    <source>
        <dbReference type="Pfam" id="PF08984"/>
    </source>
</evidence>
<dbReference type="EMBL" id="CVTD020000013">
    <property type="protein sequence ID" value="CRZ34202.1"/>
    <property type="molecule type" value="Genomic_DNA"/>
</dbReference>
<dbReference type="Gene3D" id="1.10.3910.10">
    <property type="entry name" value="SP0561-like"/>
    <property type="match status" value="1"/>
</dbReference>
<dbReference type="SUPFAM" id="SSF140683">
    <property type="entry name" value="SP0561-like"/>
    <property type="match status" value="1"/>
</dbReference>
<dbReference type="OrthoDB" id="9769774at2"/>
<evidence type="ECO:0000313" key="3">
    <source>
        <dbReference type="Proteomes" id="UP000236497"/>
    </source>
</evidence>
<organism evidence="2 3">
    <name type="scientific">Herbinix hemicellulosilytica</name>
    <dbReference type="NCBI Taxonomy" id="1564487"/>
    <lineage>
        <taxon>Bacteria</taxon>
        <taxon>Bacillati</taxon>
        <taxon>Bacillota</taxon>
        <taxon>Clostridia</taxon>
        <taxon>Lachnospirales</taxon>
        <taxon>Lachnospiraceae</taxon>
        <taxon>Herbinix</taxon>
    </lineage>
</organism>